<dbReference type="RefSeq" id="WP_062908225.1">
    <property type="nucleotide sequence ID" value="NZ_CTEC01000004.1"/>
</dbReference>
<organism evidence="1 2">
    <name type="scientific">Mycobacterium europaeum</name>
    <dbReference type="NCBI Taxonomy" id="761804"/>
    <lineage>
        <taxon>Bacteria</taxon>
        <taxon>Bacillati</taxon>
        <taxon>Actinomycetota</taxon>
        <taxon>Actinomycetes</taxon>
        <taxon>Mycobacteriales</taxon>
        <taxon>Mycobacteriaceae</taxon>
        <taxon>Mycobacterium</taxon>
        <taxon>Mycobacterium simiae complex</taxon>
    </lineage>
</organism>
<evidence type="ECO:0000313" key="2">
    <source>
        <dbReference type="Proteomes" id="UP000199601"/>
    </source>
</evidence>
<evidence type="ECO:0000313" key="1">
    <source>
        <dbReference type="EMBL" id="CQD23371.1"/>
    </source>
</evidence>
<protein>
    <submittedName>
        <fullName evidence="1">Uncharacterized protein</fullName>
    </submittedName>
</protein>
<accession>A0A0U1DVE5</accession>
<keyword evidence="2" id="KW-1185">Reference proteome</keyword>
<dbReference type="Proteomes" id="UP000199601">
    <property type="component" value="Unassembled WGS sequence"/>
</dbReference>
<name>A0A0U1DVE5_9MYCO</name>
<dbReference type="EMBL" id="CTEC01000004">
    <property type="protein sequence ID" value="CQD23371.1"/>
    <property type="molecule type" value="Genomic_DNA"/>
</dbReference>
<proteinExistence type="predicted"/>
<reference evidence="2" key="1">
    <citation type="submission" date="2015-03" db="EMBL/GenBank/DDBJ databases">
        <authorList>
            <person name="Urmite Genomes"/>
        </authorList>
    </citation>
    <scope>NUCLEOTIDE SEQUENCE [LARGE SCALE GENOMIC DNA]</scope>
    <source>
        <strain evidence="2">CSUR P1344</strain>
    </source>
</reference>
<sequence length="73" mass="7510">MALDDDALRAIVDPPVDGPVLSGGPDPMSAALMAAMADWPAVTAQLRLDRAAAAEELAIAHSKFFYDAGGGQK</sequence>
<gene>
    <name evidence="1" type="ORF">BN000_05835</name>
</gene>
<dbReference type="AlphaFoldDB" id="A0A0U1DVE5"/>